<dbReference type="EMBL" id="JAPQKH010000007">
    <property type="protein sequence ID" value="KAJ5087589.1"/>
    <property type="molecule type" value="Genomic_DNA"/>
</dbReference>
<reference evidence="2" key="1">
    <citation type="submission" date="2022-11" db="EMBL/GenBank/DDBJ databases">
        <authorList>
            <person name="Petersen C."/>
        </authorList>
    </citation>
    <scope>NUCLEOTIDE SEQUENCE</scope>
    <source>
        <strain evidence="2">IBT 30069</strain>
    </source>
</reference>
<dbReference type="AlphaFoldDB" id="A0A9W9ETI1"/>
<dbReference type="OrthoDB" id="4359209at2759"/>
<gene>
    <name evidence="2" type="ORF">N7456_011205</name>
</gene>
<evidence type="ECO:0008006" key="4">
    <source>
        <dbReference type="Google" id="ProtNLM"/>
    </source>
</evidence>
<feature type="compositionally biased region" description="Polar residues" evidence="1">
    <location>
        <begin position="16"/>
        <end position="37"/>
    </location>
</feature>
<proteinExistence type="predicted"/>
<name>A0A9W9ETI1_9EURO</name>
<reference evidence="2" key="2">
    <citation type="journal article" date="2023" name="IMA Fungus">
        <title>Comparative genomic study of the Penicillium genus elucidates a diverse pangenome and 15 lateral gene transfer events.</title>
        <authorList>
            <person name="Petersen C."/>
            <person name="Sorensen T."/>
            <person name="Nielsen M.R."/>
            <person name="Sondergaard T.E."/>
            <person name="Sorensen J.L."/>
            <person name="Fitzpatrick D.A."/>
            <person name="Frisvad J.C."/>
            <person name="Nielsen K.L."/>
        </authorList>
    </citation>
    <scope>NUCLEOTIDE SEQUENCE</scope>
    <source>
        <strain evidence="2">IBT 30069</strain>
    </source>
</reference>
<sequence>MRDSSQPESDFAPFVTNPSISDPTASPNSLPSNPLDLSNYTPPDVSWIDSLLVAPDATPQFSDLNDVQKNAKSADPLDSGCISERVSVSYCTPESLPPFACNCVKKLADQLSKFKTLSHSSHLLQPDYVLTIARDALVDWKMHLSCQSCHISYDKDVLVLSVMTLRALLNLIKTAGQQSSPNDAEFRPPIQDPSSPDFNPDYTFLGTYRLAREEKRLVVDLLLQRTLKSLNHMTEQLRRKSLRIAGNSSKKGSISSQSSRSQSSISTPSASTSMYPDLEDHIVVNEQTHSFNITGDSLILDEDDNYLQESLQNSMMTIEALMAKTHIPHLNYNSKDADLIAS</sequence>
<feature type="region of interest" description="Disordered" evidence="1">
    <location>
        <begin position="241"/>
        <end position="273"/>
    </location>
</feature>
<feature type="region of interest" description="Disordered" evidence="1">
    <location>
        <begin position="178"/>
        <end position="197"/>
    </location>
</feature>
<accession>A0A9W9ETI1</accession>
<evidence type="ECO:0000313" key="2">
    <source>
        <dbReference type="EMBL" id="KAJ5087589.1"/>
    </source>
</evidence>
<feature type="region of interest" description="Disordered" evidence="1">
    <location>
        <begin position="1"/>
        <end position="37"/>
    </location>
</feature>
<feature type="compositionally biased region" description="Low complexity" evidence="1">
    <location>
        <begin position="248"/>
        <end position="273"/>
    </location>
</feature>
<evidence type="ECO:0000256" key="1">
    <source>
        <dbReference type="SAM" id="MobiDB-lite"/>
    </source>
</evidence>
<evidence type="ECO:0000313" key="3">
    <source>
        <dbReference type="Proteomes" id="UP001149165"/>
    </source>
</evidence>
<keyword evidence="3" id="KW-1185">Reference proteome</keyword>
<organism evidence="2 3">
    <name type="scientific">Penicillium angulare</name>
    <dbReference type="NCBI Taxonomy" id="116970"/>
    <lineage>
        <taxon>Eukaryota</taxon>
        <taxon>Fungi</taxon>
        <taxon>Dikarya</taxon>
        <taxon>Ascomycota</taxon>
        <taxon>Pezizomycotina</taxon>
        <taxon>Eurotiomycetes</taxon>
        <taxon>Eurotiomycetidae</taxon>
        <taxon>Eurotiales</taxon>
        <taxon>Aspergillaceae</taxon>
        <taxon>Penicillium</taxon>
    </lineage>
</organism>
<dbReference type="Proteomes" id="UP001149165">
    <property type="component" value="Unassembled WGS sequence"/>
</dbReference>
<protein>
    <recommendedName>
        <fullName evidence="4">Aflatoxin regulatory protein domain-containing protein</fullName>
    </recommendedName>
</protein>
<comment type="caution">
    <text evidence="2">The sequence shown here is derived from an EMBL/GenBank/DDBJ whole genome shotgun (WGS) entry which is preliminary data.</text>
</comment>